<accession>A0A5E4M117</accession>
<sequence length="166" mass="18673">MHAAVHSRLTGIHIFVSSTQYARIFKNVRVRTKCSHACFSTGLVLVHEKPPPNRVLSRRDEMTRAHQFHSRVRFGYAVSRRMCTGGYKAVFTRSRELGESTTTRPAKMNETVSNLCSSSVQSDNTLNQLEDKDSCGLNDQIEVNLSNEKKSGQRFKLPSISSQAVQ</sequence>
<protein>
    <submittedName>
        <fullName evidence="1">Uncharacterized protein</fullName>
    </submittedName>
</protein>
<gene>
    <name evidence="1" type="ORF">CINCED_3A004147</name>
</gene>
<dbReference type="Proteomes" id="UP000325440">
    <property type="component" value="Unassembled WGS sequence"/>
</dbReference>
<name>A0A5E4M117_9HEMI</name>
<dbReference type="EMBL" id="CABPRJ010000020">
    <property type="protein sequence ID" value="VVC25795.1"/>
    <property type="molecule type" value="Genomic_DNA"/>
</dbReference>
<evidence type="ECO:0000313" key="1">
    <source>
        <dbReference type="EMBL" id="VVC25795.1"/>
    </source>
</evidence>
<evidence type="ECO:0000313" key="2">
    <source>
        <dbReference type="Proteomes" id="UP000325440"/>
    </source>
</evidence>
<keyword evidence="2" id="KW-1185">Reference proteome</keyword>
<proteinExistence type="predicted"/>
<reference evidence="1 2" key="1">
    <citation type="submission" date="2019-08" db="EMBL/GenBank/DDBJ databases">
        <authorList>
            <person name="Alioto T."/>
            <person name="Alioto T."/>
            <person name="Gomez Garrido J."/>
        </authorList>
    </citation>
    <scope>NUCLEOTIDE SEQUENCE [LARGE SCALE GENOMIC DNA]</scope>
</reference>
<dbReference type="AlphaFoldDB" id="A0A5E4M117"/>
<organism evidence="1 2">
    <name type="scientific">Cinara cedri</name>
    <dbReference type="NCBI Taxonomy" id="506608"/>
    <lineage>
        <taxon>Eukaryota</taxon>
        <taxon>Metazoa</taxon>
        <taxon>Ecdysozoa</taxon>
        <taxon>Arthropoda</taxon>
        <taxon>Hexapoda</taxon>
        <taxon>Insecta</taxon>
        <taxon>Pterygota</taxon>
        <taxon>Neoptera</taxon>
        <taxon>Paraneoptera</taxon>
        <taxon>Hemiptera</taxon>
        <taxon>Sternorrhyncha</taxon>
        <taxon>Aphidomorpha</taxon>
        <taxon>Aphidoidea</taxon>
        <taxon>Aphididae</taxon>
        <taxon>Lachninae</taxon>
        <taxon>Cinara</taxon>
    </lineage>
</organism>